<dbReference type="OrthoDB" id="6080400at2"/>
<proteinExistence type="predicted"/>
<dbReference type="AlphaFoldDB" id="A0A3D8MF76"/>
<evidence type="ECO:0000313" key="3">
    <source>
        <dbReference type="Proteomes" id="UP000256561"/>
    </source>
</evidence>
<dbReference type="Pfam" id="PF11557">
    <property type="entry name" value="Omp_AT"/>
    <property type="match status" value="1"/>
</dbReference>
<dbReference type="Proteomes" id="UP000256561">
    <property type="component" value="Unassembled WGS sequence"/>
</dbReference>
<evidence type="ECO:0000259" key="1">
    <source>
        <dbReference type="Pfam" id="PF11557"/>
    </source>
</evidence>
<name>A0A3D8MF76_9ALTE</name>
<comment type="caution">
    <text evidence="2">The sequence shown here is derived from an EMBL/GenBank/DDBJ whole genome shotgun (WGS) entry which is preliminary data.</text>
</comment>
<reference evidence="3" key="1">
    <citation type="submission" date="2018-08" db="EMBL/GenBank/DDBJ databases">
        <authorList>
            <person name="Zhang J."/>
            <person name="Du Z.-J."/>
        </authorList>
    </citation>
    <scope>NUCLEOTIDE SEQUENCE [LARGE SCALE GENOMIC DNA]</scope>
    <source>
        <strain evidence="3">KCTC 52655</strain>
    </source>
</reference>
<dbReference type="EMBL" id="QRHA01000001">
    <property type="protein sequence ID" value="RDV29164.1"/>
    <property type="molecule type" value="Genomic_DNA"/>
</dbReference>
<evidence type="ECO:0000313" key="2">
    <source>
        <dbReference type="EMBL" id="RDV29164.1"/>
    </source>
</evidence>
<accession>A0A3D8MF76</accession>
<feature type="domain" description="Solitary outer membrane autotransporter-like beta-barrel" evidence="1">
    <location>
        <begin position="36"/>
        <end position="335"/>
    </location>
</feature>
<organism evidence="2 3">
    <name type="scientific">Alteromonas aestuariivivens</name>
    <dbReference type="NCBI Taxonomy" id="1938339"/>
    <lineage>
        <taxon>Bacteria</taxon>
        <taxon>Pseudomonadati</taxon>
        <taxon>Pseudomonadota</taxon>
        <taxon>Gammaproteobacteria</taxon>
        <taxon>Alteromonadales</taxon>
        <taxon>Alteromonadaceae</taxon>
        <taxon>Alteromonas/Salinimonas group</taxon>
        <taxon>Alteromonas</taxon>
    </lineage>
</organism>
<gene>
    <name evidence="2" type="ORF">DXV75_01495</name>
</gene>
<protein>
    <recommendedName>
        <fullName evidence="1">Solitary outer membrane autotransporter-like beta-barrel domain-containing protein</fullName>
    </recommendedName>
</protein>
<keyword evidence="3" id="KW-1185">Reference proteome</keyword>
<sequence>MHYQWRFFFAICLPGYWIGVSAMASTPEISELQRQFTPLVQKDLSETLVTASLLSDDEVMQLGVWDFDPNRLLGTDNDEFGSDEARAIRDSLNQVSLPWNKLWLQTENGDQISLTGKFAALQVKQRVQLDRESRDLAEHRVYSAHLGVSYLKNFTDHWQGQARFSASWMHYENTFEFISPLAKAFKPVINGVFSNYDVNALMFEPTIRLNYRWQGRNTRYRLFSAWHYLFGQTIHADIDAHDVRPHAWYWSNGIELSRPVFRDTNSSQQLWSRFSRVNVGGYLSEPTGSSHYYELGAGWLINTPKFGNYVTNLGVGINLNYGSTLKGGTLVILYNIGAF</sequence>
<dbReference type="InterPro" id="IPR021621">
    <property type="entry name" value="Omp_AT"/>
</dbReference>